<dbReference type="SUPFAM" id="SSF52540">
    <property type="entry name" value="P-loop containing nucleoside triphosphate hydrolases"/>
    <property type="match status" value="1"/>
</dbReference>
<sequence length="575" mass="63687">MSMIQTPQQKRDEAKKRRHDMIFGGTAANFQLGKAEKLAHAVKELDRKFEEELAAKRAKELGLPYFNLYAVPIDQDALAVLTEEQARGGQLLPFYREKNYIKIGMLDPANPKLNSLMSDLEKRHFEADLYIISKSAYDRAMENYKAIRAPQKDLEQVHIESDSPGALQRLRHLQAIGEEIQRVSATELMNILLTSAVAMRSSDIHLQPESDYISVRFRIDGVLQETAKFHNAVYHSLISRIKILSKLKINLTKLPQDGSFVVETAGQNYEIRVSLLPSTYGEAVVMRILGDLIALEFEQLGLQHLAYSVVEREIKKPNGLILTTGPTGSGKTTTLYSFLKRANKPGIKIITLENPVEYRLEGIEQIQIDEKSGLTFASALRSVLRQDPDVCMVGEIRDFDTAEVAAQAALTGHMVYSTLHTNDAAGAIPRLLNLGVKAVILAPALSCVIAQRLVRKLCPDCKTVEKIDASLRSRIDHILSTIPKNSGAEIPNSGAFYRGAGCSACNYIGYRGRIGIFEVFPVDEAMQQLIFAGSSTVEIKAQAVKSGMISMIQDGLLKALKGVTDVAEVFRVTEE</sequence>
<evidence type="ECO:0008006" key="8">
    <source>
        <dbReference type="Google" id="ProtNLM"/>
    </source>
</evidence>
<protein>
    <recommendedName>
        <fullName evidence="8">Bacterial type II secretion system protein E domain-containing protein</fullName>
    </recommendedName>
</protein>
<dbReference type="PANTHER" id="PTHR30258:SF1">
    <property type="entry name" value="PROTEIN TRANSPORT PROTEIN HOFB HOMOLOG"/>
    <property type="match status" value="1"/>
</dbReference>
<dbReference type="CDD" id="cd01129">
    <property type="entry name" value="PulE-GspE-like"/>
    <property type="match status" value="1"/>
</dbReference>
<dbReference type="SUPFAM" id="SSF160246">
    <property type="entry name" value="EspE N-terminal domain-like"/>
    <property type="match status" value="1"/>
</dbReference>
<dbReference type="Pfam" id="PF00437">
    <property type="entry name" value="T2SSE"/>
    <property type="match status" value="1"/>
</dbReference>
<evidence type="ECO:0000313" key="6">
    <source>
        <dbReference type="EMBL" id="OGE89427.1"/>
    </source>
</evidence>
<name>A0A1F5PHP2_9BACT</name>
<evidence type="ECO:0000256" key="1">
    <source>
        <dbReference type="ARBA" id="ARBA00006611"/>
    </source>
</evidence>
<reference evidence="6 7" key="1">
    <citation type="journal article" date="2016" name="Nat. Commun.">
        <title>Thousands of microbial genomes shed light on interconnected biogeochemical processes in an aquifer system.</title>
        <authorList>
            <person name="Anantharaman K."/>
            <person name="Brown C.T."/>
            <person name="Hug L.A."/>
            <person name="Sharon I."/>
            <person name="Castelle C.J."/>
            <person name="Probst A.J."/>
            <person name="Thomas B.C."/>
            <person name="Singh A."/>
            <person name="Wilkins M.J."/>
            <person name="Karaoz U."/>
            <person name="Brodie E.L."/>
            <person name="Williams K.H."/>
            <person name="Hubbard S.S."/>
            <person name="Banfield J.F."/>
        </authorList>
    </citation>
    <scope>NUCLEOTIDE SEQUENCE [LARGE SCALE GENOMIC DNA]</scope>
</reference>
<evidence type="ECO:0000256" key="3">
    <source>
        <dbReference type="ARBA" id="ARBA00022840"/>
    </source>
</evidence>
<comment type="similarity">
    <text evidence="1">Belongs to the GSP E family.</text>
</comment>
<dbReference type="InterPro" id="IPR007831">
    <property type="entry name" value="T2SS_GspE_N"/>
</dbReference>
<dbReference type="Gene3D" id="3.40.50.300">
    <property type="entry name" value="P-loop containing nucleotide triphosphate hydrolases"/>
    <property type="match status" value="1"/>
</dbReference>
<feature type="domain" description="Type II secretion system protein GspE N-terminal" evidence="5">
    <location>
        <begin position="61"/>
        <end position="146"/>
    </location>
</feature>
<dbReference type="InterPro" id="IPR037257">
    <property type="entry name" value="T2SS_E_N_sf"/>
</dbReference>
<gene>
    <name evidence="6" type="ORF">A2722_00305</name>
</gene>
<dbReference type="STRING" id="1817828.A2722_00305"/>
<dbReference type="Proteomes" id="UP000178377">
    <property type="component" value="Unassembled WGS sequence"/>
</dbReference>
<dbReference type="Gene3D" id="3.30.450.90">
    <property type="match status" value="1"/>
</dbReference>
<dbReference type="EMBL" id="MFEO01000021">
    <property type="protein sequence ID" value="OGE89427.1"/>
    <property type="molecule type" value="Genomic_DNA"/>
</dbReference>
<keyword evidence="2" id="KW-0547">Nucleotide-binding</keyword>
<proteinExistence type="inferred from homology"/>
<dbReference type="InterPro" id="IPR027417">
    <property type="entry name" value="P-loop_NTPase"/>
</dbReference>
<dbReference type="AlphaFoldDB" id="A0A1F5PHP2"/>
<organism evidence="6 7">
    <name type="scientific">Candidatus Doudnabacteria bacterium RIFCSPHIGHO2_01_FULL_50_11</name>
    <dbReference type="NCBI Taxonomy" id="1817828"/>
    <lineage>
        <taxon>Bacteria</taxon>
        <taxon>Candidatus Doudnaibacteriota</taxon>
    </lineage>
</organism>
<dbReference type="InterPro" id="IPR001482">
    <property type="entry name" value="T2SS/T4SS_dom"/>
</dbReference>
<dbReference type="GO" id="GO:0016887">
    <property type="term" value="F:ATP hydrolysis activity"/>
    <property type="evidence" value="ECO:0007669"/>
    <property type="project" value="TreeGrafter"/>
</dbReference>
<comment type="caution">
    <text evidence="6">The sequence shown here is derived from an EMBL/GenBank/DDBJ whole genome shotgun (WGS) entry which is preliminary data.</text>
</comment>
<dbReference type="GO" id="GO:0005886">
    <property type="term" value="C:plasma membrane"/>
    <property type="evidence" value="ECO:0007669"/>
    <property type="project" value="TreeGrafter"/>
</dbReference>
<evidence type="ECO:0000256" key="2">
    <source>
        <dbReference type="ARBA" id="ARBA00022741"/>
    </source>
</evidence>
<evidence type="ECO:0000259" key="4">
    <source>
        <dbReference type="Pfam" id="PF00437"/>
    </source>
</evidence>
<evidence type="ECO:0000313" key="7">
    <source>
        <dbReference type="Proteomes" id="UP000178377"/>
    </source>
</evidence>
<accession>A0A1F5PHP2</accession>
<feature type="domain" description="Bacterial type II secretion system protein E" evidence="4">
    <location>
        <begin position="186"/>
        <end position="571"/>
    </location>
</feature>
<evidence type="ECO:0000259" key="5">
    <source>
        <dbReference type="Pfam" id="PF05157"/>
    </source>
</evidence>
<dbReference type="PANTHER" id="PTHR30258">
    <property type="entry name" value="TYPE II SECRETION SYSTEM PROTEIN GSPE-RELATED"/>
    <property type="match status" value="1"/>
</dbReference>
<dbReference type="GO" id="GO:0005524">
    <property type="term" value="F:ATP binding"/>
    <property type="evidence" value="ECO:0007669"/>
    <property type="project" value="UniProtKB-KW"/>
</dbReference>
<keyword evidence="3" id="KW-0067">ATP-binding</keyword>
<dbReference type="Pfam" id="PF05157">
    <property type="entry name" value="MshEN"/>
    <property type="match status" value="1"/>
</dbReference>